<comment type="subcellular location">
    <subcellularLocation>
        <location evidence="1">Cell membrane</location>
        <topology evidence="1">Multi-pass membrane protein</topology>
    </subcellularLocation>
</comment>
<dbReference type="PROSITE" id="PS50850">
    <property type="entry name" value="MFS"/>
    <property type="match status" value="1"/>
</dbReference>
<evidence type="ECO:0000256" key="1">
    <source>
        <dbReference type="ARBA" id="ARBA00004651"/>
    </source>
</evidence>
<dbReference type="GO" id="GO:0005886">
    <property type="term" value="C:plasma membrane"/>
    <property type="evidence" value="ECO:0007669"/>
    <property type="project" value="UniProtKB-SubCell"/>
</dbReference>
<dbReference type="InterPro" id="IPR036259">
    <property type="entry name" value="MFS_trans_sf"/>
</dbReference>
<dbReference type="InterPro" id="IPR020846">
    <property type="entry name" value="MFS_dom"/>
</dbReference>
<dbReference type="FunFam" id="1.20.1250.20:FF:000218">
    <property type="entry name" value="facilitated trehalose transporter Tret1"/>
    <property type="match status" value="1"/>
</dbReference>
<dbReference type="InterPro" id="IPR050549">
    <property type="entry name" value="MFS_Trehalose_Transporter"/>
</dbReference>
<keyword evidence="6 8" id="KW-1133">Transmembrane helix</keyword>
<gene>
    <name evidence="10" type="ORF">PHYEVI_LOCUS1161</name>
</gene>
<keyword evidence="5 8" id="KW-0812">Transmembrane</keyword>
<sequence length="465" mass="51531">MPLKICANFNWILYISTFAANLSFLTYGIILAWNAPTLAKFRSNNTEINPLGEPLAALQLSICTSILPVASIVAALGVCKLPDIIGRRKSLIYILLLILAGFVLVSFVKNFWLYCLIYFVICSGVAASSIISPTYTAEISEASNRGMVCCFSSIGKTVGQLYIFVLSPVTNFRYLSICCAIPSLIFLLISYFIPESPIFLSMKGREREALVALKAVRINSKRAVLQTELKEKQDLLQSKGVKDAFKILFKTRAGKRAFFLTLLVRTCCTTTGINVTLAFVGDFLTEPVNPIVSPDNVAIILIISKIITAIFCSTFTDKLGRRVFLITGCFLSSASTCCIGVYYLCKQYNLNFPDSVRIIPTIAIFVFFIGYTLGFSGITYTLLSELLPNEARTLGSGLVICISNVTLFIVSFCYPLITKYLGVHYCMFMFSFMSAISFILLYIFIPETNGKSFSEIRTMLTNSKM</sequence>
<dbReference type="GO" id="GO:0022857">
    <property type="term" value="F:transmembrane transporter activity"/>
    <property type="evidence" value="ECO:0007669"/>
    <property type="project" value="InterPro"/>
</dbReference>
<evidence type="ECO:0000313" key="10">
    <source>
        <dbReference type="EMBL" id="CAG9854701.1"/>
    </source>
</evidence>
<feature type="transmembrane region" description="Helical" evidence="8">
    <location>
        <begin position="147"/>
        <end position="166"/>
    </location>
</feature>
<dbReference type="InterPro" id="IPR005828">
    <property type="entry name" value="MFS_sugar_transport-like"/>
</dbReference>
<dbReference type="SUPFAM" id="SSF103473">
    <property type="entry name" value="MFS general substrate transporter"/>
    <property type="match status" value="1"/>
</dbReference>
<name>A0A9N9XJF5_PHYSR</name>
<feature type="transmembrane region" description="Helical" evidence="8">
    <location>
        <begin position="323"/>
        <end position="344"/>
    </location>
</feature>
<evidence type="ECO:0000313" key="11">
    <source>
        <dbReference type="Proteomes" id="UP001153712"/>
    </source>
</evidence>
<dbReference type="Pfam" id="PF00083">
    <property type="entry name" value="Sugar_tr"/>
    <property type="match status" value="1"/>
</dbReference>
<evidence type="ECO:0000256" key="8">
    <source>
        <dbReference type="SAM" id="Phobius"/>
    </source>
</evidence>
<keyword evidence="7 8" id="KW-0472">Membrane</keyword>
<protein>
    <recommendedName>
        <fullName evidence="9">Major facilitator superfamily (MFS) profile domain-containing protein</fullName>
    </recommendedName>
</protein>
<feature type="transmembrane region" description="Helical" evidence="8">
    <location>
        <begin position="356"/>
        <end position="383"/>
    </location>
</feature>
<dbReference type="AlphaFoldDB" id="A0A9N9XJF5"/>
<reference evidence="10" key="1">
    <citation type="submission" date="2022-01" db="EMBL/GenBank/DDBJ databases">
        <authorList>
            <person name="King R."/>
        </authorList>
    </citation>
    <scope>NUCLEOTIDE SEQUENCE</scope>
</reference>
<keyword evidence="2" id="KW-0813">Transport</keyword>
<feature type="transmembrane region" description="Helical" evidence="8">
    <location>
        <begin position="423"/>
        <end position="445"/>
    </location>
</feature>
<evidence type="ECO:0000256" key="3">
    <source>
        <dbReference type="ARBA" id="ARBA00022475"/>
    </source>
</evidence>
<dbReference type="Gene3D" id="1.20.1250.20">
    <property type="entry name" value="MFS general substrate transporter like domains"/>
    <property type="match status" value="1"/>
</dbReference>
<feature type="transmembrane region" description="Helical" evidence="8">
    <location>
        <begin position="257"/>
        <end position="277"/>
    </location>
</feature>
<dbReference type="PANTHER" id="PTHR48021:SF1">
    <property type="entry name" value="GH07001P-RELATED"/>
    <property type="match status" value="1"/>
</dbReference>
<feature type="transmembrane region" description="Helical" evidence="8">
    <location>
        <begin position="90"/>
        <end position="105"/>
    </location>
</feature>
<evidence type="ECO:0000256" key="5">
    <source>
        <dbReference type="ARBA" id="ARBA00022692"/>
    </source>
</evidence>
<dbReference type="EMBL" id="OU900094">
    <property type="protein sequence ID" value="CAG9854701.1"/>
    <property type="molecule type" value="Genomic_DNA"/>
</dbReference>
<feature type="transmembrane region" description="Helical" evidence="8">
    <location>
        <begin position="395"/>
        <end position="417"/>
    </location>
</feature>
<proteinExistence type="predicted"/>
<feature type="transmembrane region" description="Helical" evidence="8">
    <location>
        <begin position="12"/>
        <end position="35"/>
    </location>
</feature>
<accession>A0A9N9XJF5</accession>
<organism evidence="10 11">
    <name type="scientific">Phyllotreta striolata</name>
    <name type="common">Striped flea beetle</name>
    <name type="synonym">Crioceris striolata</name>
    <dbReference type="NCBI Taxonomy" id="444603"/>
    <lineage>
        <taxon>Eukaryota</taxon>
        <taxon>Metazoa</taxon>
        <taxon>Ecdysozoa</taxon>
        <taxon>Arthropoda</taxon>
        <taxon>Hexapoda</taxon>
        <taxon>Insecta</taxon>
        <taxon>Pterygota</taxon>
        <taxon>Neoptera</taxon>
        <taxon>Endopterygota</taxon>
        <taxon>Coleoptera</taxon>
        <taxon>Polyphaga</taxon>
        <taxon>Cucujiformia</taxon>
        <taxon>Chrysomeloidea</taxon>
        <taxon>Chrysomelidae</taxon>
        <taxon>Galerucinae</taxon>
        <taxon>Alticini</taxon>
        <taxon>Phyllotreta</taxon>
    </lineage>
</organism>
<feature type="transmembrane region" description="Helical" evidence="8">
    <location>
        <begin position="55"/>
        <end position="78"/>
    </location>
</feature>
<evidence type="ECO:0000256" key="7">
    <source>
        <dbReference type="ARBA" id="ARBA00023136"/>
    </source>
</evidence>
<dbReference type="PANTHER" id="PTHR48021">
    <property type="match status" value="1"/>
</dbReference>
<evidence type="ECO:0000256" key="6">
    <source>
        <dbReference type="ARBA" id="ARBA00022989"/>
    </source>
</evidence>
<feature type="transmembrane region" description="Helical" evidence="8">
    <location>
        <begin position="172"/>
        <end position="193"/>
    </location>
</feature>
<evidence type="ECO:0000256" key="2">
    <source>
        <dbReference type="ARBA" id="ARBA00022448"/>
    </source>
</evidence>
<feature type="domain" description="Major facilitator superfamily (MFS) profile" evidence="9">
    <location>
        <begin position="12"/>
        <end position="449"/>
    </location>
</feature>
<dbReference type="OrthoDB" id="6696619at2759"/>
<dbReference type="Proteomes" id="UP001153712">
    <property type="component" value="Chromosome 1"/>
</dbReference>
<feature type="transmembrane region" description="Helical" evidence="8">
    <location>
        <begin position="111"/>
        <end position="135"/>
    </location>
</feature>
<evidence type="ECO:0000256" key="4">
    <source>
        <dbReference type="ARBA" id="ARBA00022597"/>
    </source>
</evidence>
<keyword evidence="4" id="KW-0762">Sugar transport</keyword>
<evidence type="ECO:0000259" key="9">
    <source>
        <dbReference type="PROSITE" id="PS50850"/>
    </source>
</evidence>
<keyword evidence="3" id="KW-1003">Cell membrane</keyword>
<keyword evidence="11" id="KW-1185">Reference proteome</keyword>